<evidence type="ECO:0000313" key="2">
    <source>
        <dbReference type="Proteomes" id="UP000635828"/>
    </source>
</evidence>
<accession>A0ABR7FVH6</accession>
<dbReference type="EMBL" id="JACOOS010000036">
    <property type="protein sequence ID" value="MBC5679220.1"/>
    <property type="molecule type" value="Genomic_DNA"/>
</dbReference>
<proteinExistence type="predicted"/>
<sequence>MISDKLKDLSQFADIQITEYEDNRVEYSFIPKRPERIETYNNGEQLSEYEMVKLTAVPSNQNAEIDLNSAKKASYSFQEGDDVQETITKKHSDVRLRGTYNYTEGIAKEPGARVKVA</sequence>
<dbReference type="RefSeq" id="WP_024728606.1">
    <property type="nucleotide sequence ID" value="NZ_JACOOS010000036.1"/>
</dbReference>
<reference evidence="1 2" key="1">
    <citation type="submission" date="2020-08" db="EMBL/GenBank/DDBJ databases">
        <title>Genome public.</title>
        <authorList>
            <person name="Liu C."/>
            <person name="Sun Q."/>
        </authorList>
    </citation>
    <scope>NUCLEOTIDE SEQUENCE [LARGE SCALE GENOMIC DNA]</scope>
    <source>
        <strain evidence="1 2">NSJ-7</strain>
    </source>
</reference>
<dbReference type="Proteomes" id="UP000635828">
    <property type="component" value="Unassembled WGS sequence"/>
</dbReference>
<comment type="caution">
    <text evidence="1">The sequence shown here is derived from an EMBL/GenBank/DDBJ whole genome shotgun (WGS) entry which is preliminary data.</text>
</comment>
<organism evidence="1 2">
    <name type="scientific">Anaerostipes hominis</name>
    <name type="common">ex Liu et al. 2021</name>
    <dbReference type="NCBI Taxonomy" id="2763018"/>
    <lineage>
        <taxon>Bacteria</taxon>
        <taxon>Bacillati</taxon>
        <taxon>Bacillota</taxon>
        <taxon>Clostridia</taxon>
        <taxon>Lachnospirales</taxon>
        <taxon>Lachnospiraceae</taxon>
        <taxon>Anaerostipes</taxon>
    </lineage>
</organism>
<gene>
    <name evidence="1" type="ORF">H8S22_17235</name>
</gene>
<name>A0ABR7FVH6_9FIRM</name>
<evidence type="ECO:0000313" key="1">
    <source>
        <dbReference type="EMBL" id="MBC5679220.1"/>
    </source>
</evidence>
<protein>
    <submittedName>
        <fullName evidence="1">Uncharacterized protein</fullName>
    </submittedName>
</protein>
<keyword evidence="2" id="KW-1185">Reference proteome</keyword>